<dbReference type="EMBL" id="CP063196">
    <property type="protein sequence ID" value="UOE19628.1"/>
    <property type="molecule type" value="Genomic_DNA"/>
</dbReference>
<organism evidence="3 4">
    <name type="scientific">Thermobifida halotolerans</name>
    <dbReference type="NCBI Taxonomy" id="483545"/>
    <lineage>
        <taxon>Bacteria</taxon>
        <taxon>Bacillati</taxon>
        <taxon>Actinomycetota</taxon>
        <taxon>Actinomycetes</taxon>
        <taxon>Streptosporangiales</taxon>
        <taxon>Nocardiopsidaceae</taxon>
        <taxon>Thermobifida</taxon>
    </lineage>
</organism>
<dbReference type="NCBIfam" id="TIGR03988">
    <property type="entry name" value="antisig_RsrA"/>
    <property type="match status" value="1"/>
</dbReference>
<dbReference type="OrthoDB" id="3267840at2"/>
<keyword evidence="4" id="KW-1185">Reference proteome</keyword>
<dbReference type="InterPro" id="IPR024020">
    <property type="entry name" value="Anit_sigma_mycothiol_RsrA"/>
</dbReference>
<keyword evidence="1" id="KW-0805">Transcription regulation</keyword>
<dbReference type="Pfam" id="PF13490">
    <property type="entry name" value="zf-HC2"/>
    <property type="match status" value="1"/>
</dbReference>
<evidence type="ECO:0000256" key="2">
    <source>
        <dbReference type="ARBA" id="ARBA00023163"/>
    </source>
</evidence>
<name>A0A399G2Q7_9ACTN</name>
<gene>
    <name evidence="3" type="primary">rsrA</name>
    <name evidence="3" type="ORF">NI17_023535</name>
</gene>
<dbReference type="RefSeq" id="WP_068687562.1">
    <property type="nucleotide sequence ID" value="NZ_CP063196.1"/>
</dbReference>
<dbReference type="InterPro" id="IPR041916">
    <property type="entry name" value="Anti_sigma_zinc_sf"/>
</dbReference>
<evidence type="ECO:0000313" key="4">
    <source>
        <dbReference type="Proteomes" id="UP000265719"/>
    </source>
</evidence>
<proteinExistence type="predicted"/>
<dbReference type="Proteomes" id="UP000265719">
    <property type="component" value="Chromosome"/>
</dbReference>
<reference evidence="3" key="1">
    <citation type="submission" date="2020-10" db="EMBL/GenBank/DDBJ databases">
        <title>De novo genome project of the cellulose decomposer Thermobifida halotolerans type strain.</title>
        <authorList>
            <person name="Nagy I."/>
            <person name="Horvath B."/>
            <person name="Kukolya J."/>
            <person name="Nagy I."/>
            <person name="Orsini M."/>
        </authorList>
    </citation>
    <scope>NUCLEOTIDE SEQUENCE</scope>
    <source>
        <strain evidence="3">DSM 44931</strain>
    </source>
</reference>
<dbReference type="AlphaFoldDB" id="A0A399G2Q7"/>
<keyword evidence="2" id="KW-0804">Transcription</keyword>
<sequence length="93" mass="10278">MSEEPHAIPCSEVLDKVYAYLDGELEETNCADIRQHLEECAPCLEEYGLEEAVKKVLAKCCGCDPAPAQLRARLLQQLAQARLGMGERETVAD</sequence>
<dbReference type="InterPro" id="IPR027383">
    <property type="entry name" value="Znf_put"/>
</dbReference>
<protein>
    <submittedName>
        <fullName evidence="3">Mycothiol system anti-sigma-R factor</fullName>
    </submittedName>
</protein>
<evidence type="ECO:0000256" key="1">
    <source>
        <dbReference type="ARBA" id="ARBA00023015"/>
    </source>
</evidence>
<evidence type="ECO:0000313" key="3">
    <source>
        <dbReference type="EMBL" id="UOE19628.1"/>
    </source>
</evidence>
<dbReference type="Gene3D" id="1.10.10.1320">
    <property type="entry name" value="Anti-sigma factor, zinc-finger domain"/>
    <property type="match status" value="1"/>
</dbReference>
<accession>A0A399G2Q7</accession>
<dbReference type="KEGG" id="thao:NI17_023535"/>